<dbReference type="KEGG" id="amn:RAM_34790"/>
<evidence type="ECO:0000313" key="1">
    <source>
        <dbReference type="EMBL" id="AEK45431.1"/>
    </source>
</evidence>
<keyword evidence="2" id="KW-1185">Reference proteome</keyword>
<evidence type="ECO:0000313" key="2">
    <source>
        <dbReference type="Proteomes" id="UP000006138"/>
    </source>
</evidence>
<protein>
    <submittedName>
        <fullName evidence="1">Uncharacterized protein</fullName>
    </submittedName>
</protein>
<organism evidence="1 2">
    <name type="scientific">Amycolatopsis mediterranei (strain S699)</name>
    <name type="common">Nocardia mediterranei</name>
    <dbReference type="NCBI Taxonomy" id="713604"/>
    <lineage>
        <taxon>Bacteria</taxon>
        <taxon>Bacillati</taxon>
        <taxon>Actinomycetota</taxon>
        <taxon>Actinomycetes</taxon>
        <taxon>Pseudonocardiales</taxon>
        <taxon>Pseudonocardiaceae</taxon>
        <taxon>Amycolatopsis</taxon>
    </lineage>
</organism>
<name>A0A9R0UC19_AMYMS</name>
<dbReference type="Proteomes" id="UP000006138">
    <property type="component" value="Chromosome"/>
</dbReference>
<dbReference type="EMBL" id="CP002896">
    <property type="protein sequence ID" value="AEK45431.1"/>
    <property type="molecule type" value="Genomic_DNA"/>
</dbReference>
<dbReference type="AlphaFoldDB" id="A0A9R0UC19"/>
<gene>
    <name evidence="1" type="ordered locus">RAM_34790</name>
</gene>
<sequence>MTTIDRSAAGADAVRERYGTLLDRWLVPAERRHPAG</sequence>
<reference evidence="1 2" key="1">
    <citation type="journal article" date="2011" name="J. Bacteriol.">
        <title>Whole genome sequence of the rifamycin B-producing strain Amycolatopsis mediterranei S699.</title>
        <authorList>
            <person name="Verma M."/>
            <person name="Kaur J."/>
            <person name="Kumar M."/>
            <person name="Kumari K."/>
            <person name="Saxena A."/>
            <person name="Anand S."/>
            <person name="Nigam A."/>
            <person name="Ravi V."/>
            <person name="Raghuvanshi S."/>
            <person name="Khurana P."/>
            <person name="Tyagi A.K."/>
            <person name="Khurana J.P."/>
            <person name="Lal R."/>
        </authorList>
    </citation>
    <scope>NUCLEOTIDE SEQUENCE [LARGE SCALE GENOMIC DNA]</scope>
    <source>
        <strain evidence="1 2">S699</strain>
    </source>
</reference>
<proteinExistence type="predicted"/>
<accession>A0A9R0UC19</accession>